<keyword evidence="6" id="KW-0963">Cytoplasm</keyword>
<dbReference type="GO" id="GO:0048471">
    <property type="term" value="C:perinuclear region of cytoplasm"/>
    <property type="evidence" value="ECO:0007669"/>
    <property type="project" value="UniProtKB-SubCell"/>
</dbReference>
<dbReference type="PROSITE" id="PS00028">
    <property type="entry name" value="ZINC_FINGER_C2H2_1"/>
    <property type="match status" value="1"/>
</dbReference>
<dbReference type="EC" id="3.4.19.12" evidence="5"/>
<dbReference type="InterPro" id="IPR036859">
    <property type="entry name" value="CAP-Gly_dom_sf"/>
</dbReference>
<dbReference type="Pfam" id="PF01302">
    <property type="entry name" value="CAP_GLY"/>
    <property type="match status" value="3"/>
</dbReference>
<organism evidence="14 15">
    <name type="scientific">Ridgeia piscesae</name>
    <name type="common">Tubeworm</name>
    <dbReference type="NCBI Taxonomy" id="27915"/>
    <lineage>
        <taxon>Eukaryota</taxon>
        <taxon>Metazoa</taxon>
        <taxon>Spiralia</taxon>
        <taxon>Lophotrochozoa</taxon>
        <taxon>Annelida</taxon>
        <taxon>Polychaeta</taxon>
        <taxon>Sedentaria</taxon>
        <taxon>Canalipalpata</taxon>
        <taxon>Sabellida</taxon>
        <taxon>Siboglinidae</taxon>
        <taxon>Ridgeia</taxon>
    </lineage>
</organism>
<dbReference type="AlphaFoldDB" id="A0AAD9K7A5"/>
<evidence type="ECO:0000256" key="1">
    <source>
        <dbReference type="ARBA" id="ARBA00000707"/>
    </source>
</evidence>
<keyword evidence="11" id="KW-0788">Thiol protease</keyword>
<sequence length="744" mass="82234">MATAAATEPRYFILLVAVRETWEAGSLCVETAAVSDGRELKLVRFNPGGGGGSDDSVQVACSDVSQLTTEMLSLLVAVREKQQRLMLFGDATWFREGVELREGDDVYVTQQERRLAGTLRYKGETPKCPGSTWFGVELSARHAGEGTTDGLFQRKRFFVCADDCAVFVSLSKIRRRRDDDDDDDDGVGDTPTTKLAVNERVVWLNDNGDCCKATVRWFGYLPDEMGYELIAGVEFDEYVGKGTGRFRGRHIFHTRKGHASLIPISGLIREGLMATDEPSYDDGATAKTPDIVNAHVEQEPEPSDGDGDGRSLPIGSRVEVLHNPVRRGVIRWIGQLQEDGPLIAGLEMADVDPCCYTAGTFKKKQIFPCPEQRAFFVPLHKCRPDRQTVGFCGRRRGIHGSASSSHMDVVLFAMFACRGPFDDLLDAQCDAAAGDHAECGHMLTDMARLLRSQHYVDNDTATKLHQALNKICPSVCLDRQDPDPSEFLSFVCRDVLKAAPFVKLSTGQSNYVYQLVSTGSPTTRDPPTVQNLFAESLLQHDAKLCSVIAPLIIRMPLDGNDKTRRRVFPAPHLDISQLLAGPSARRCHGCSNVARLDCRECSREFCEPCFATLHRGDTMNRHNGRHVVGYDATSGMGPLLELFAVVTVEDQRCMSYVRVPEGSSQSWLLFETAPDSVGAEADPSVPVVRQCPNIAEWFSEERRQSVVNQTLDVPTEISSIVSNASLCFYRFLESNQPIYVSLIP</sequence>
<comment type="caution">
    <text evidence="14">The sequence shown here is derived from an EMBL/GenBank/DDBJ whole genome shotgun (WGS) entry which is preliminary data.</text>
</comment>
<keyword evidence="7" id="KW-0645">Protease</keyword>
<dbReference type="GO" id="GO:0004843">
    <property type="term" value="F:cysteine-type deubiquitinase activity"/>
    <property type="evidence" value="ECO:0007669"/>
    <property type="project" value="UniProtKB-EC"/>
</dbReference>
<evidence type="ECO:0000256" key="7">
    <source>
        <dbReference type="ARBA" id="ARBA00022670"/>
    </source>
</evidence>
<evidence type="ECO:0000256" key="6">
    <source>
        <dbReference type="ARBA" id="ARBA00022490"/>
    </source>
</evidence>
<dbReference type="GO" id="GO:0046872">
    <property type="term" value="F:metal ion binding"/>
    <property type="evidence" value="ECO:0007669"/>
    <property type="project" value="UniProtKB-KW"/>
</dbReference>
<keyword evidence="8" id="KW-0479">Metal-binding</keyword>
<gene>
    <name evidence="14" type="ORF">NP493_1329g00023</name>
</gene>
<dbReference type="EMBL" id="JAODUO010001328">
    <property type="protein sequence ID" value="KAK2166219.1"/>
    <property type="molecule type" value="Genomic_DNA"/>
</dbReference>
<dbReference type="PANTHER" id="PTHR11830">
    <property type="entry name" value="40S RIBOSOMAL PROTEIN S3A"/>
    <property type="match status" value="1"/>
</dbReference>
<dbReference type="GO" id="GO:0005813">
    <property type="term" value="C:centrosome"/>
    <property type="evidence" value="ECO:0007669"/>
    <property type="project" value="UniProtKB-SubCell"/>
</dbReference>
<keyword evidence="12" id="KW-0862">Zinc</keyword>
<dbReference type="SMART" id="SM01052">
    <property type="entry name" value="CAP_GLY"/>
    <property type="match status" value="3"/>
</dbReference>
<keyword evidence="10" id="KW-0378">Hydrolase</keyword>
<comment type="subcellular location">
    <subcellularLocation>
        <location evidence="2">Cytoplasm</location>
        <location evidence="2">Cytoskeleton</location>
        <location evidence="2">Microtubule organizing center</location>
        <location evidence="2">Centrosome</location>
    </subcellularLocation>
    <subcellularLocation>
        <location evidence="3">Cytoplasm</location>
        <location evidence="3">Perinuclear region</location>
    </subcellularLocation>
</comment>
<evidence type="ECO:0000259" key="13">
    <source>
        <dbReference type="PROSITE" id="PS00028"/>
    </source>
</evidence>
<dbReference type="Gene3D" id="2.30.30.190">
    <property type="entry name" value="CAP Gly-rich-like domain"/>
    <property type="match status" value="3"/>
</dbReference>
<feature type="domain" description="C2H2-type" evidence="13">
    <location>
        <begin position="606"/>
        <end position="626"/>
    </location>
</feature>
<evidence type="ECO:0000256" key="12">
    <source>
        <dbReference type="ARBA" id="ARBA00022833"/>
    </source>
</evidence>
<evidence type="ECO:0000256" key="9">
    <source>
        <dbReference type="ARBA" id="ARBA00022786"/>
    </source>
</evidence>
<protein>
    <recommendedName>
        <fullName evidence="5">ubiquitinyl hydrolase 1</fullName>
        <ecNumber evidence="5">3.4.19.12</ecNumber>
    </recommendedName>
</protein>
<dbReference type="InterPro" id="IPR000938">
    <property type="entry name" value="CAP-Gly_domain"/>
</dbReference>
<evidence type="ECO:0000256" key="8">
    <source>
        <dbReference type="ARBA" id="ARBA00022723"/>
    </source>
</evidence>
<name>A0AAD9K7A5_RIDPI</name>
<dbReference type="Proteomes" id="UP001209878">
    <property type="component" value="Unassembled WGS sequence"/>
</dbReference>
<evidence type="ECO:0000256" key="10">
    <source>
        <dbReference type="ARBA" id="ARBA00022801"/>
    </source>
</evidence>
<evidence type="ECO:0000313" key="14">
    <source>
        <dbReference type="EMBL" id="KAK2166219.1"/>
    </source>
</evidence>
<proteinExistence type="inferred from homology"/>
<reference evidence="14" key="1">
    <citation type="journal article" date="2023" name="Mol. Biol. Evol.">
        <title>Third-Generation Sequencing Reveals the Adaptive Role of the Epigenome in Three Deep-Sea Polychaetes.</title>
        <authorList>
            <person name="Perez M."/>
            <person name="Aroh O."/>
            <person name="Sun Y."/>
            <person name="Lan Y."/>
            <person name="Juniper S.K."/>
            <person name="Young C.R."/>
            <person name="Angers B."/>
            <person name="Qian P.Y."/>
        </authorList>
    </citation>
    <scope>NUCLEOTIDE SEQUENCE</scope>
    <source>
        <strain evidence="14">R07B-5</strain>
    </source>
</reference>
<accession>A0AAD9K7A5</accession>
<dbReference type="Gene3D" id="3.90.70.10">
    <property type="entry name" value="Cysteine proteinases"/>
    <property type="match status" value="1"/>
</dbReference>
<comment type="catalytic activity">
    <reaction evidence="1">
        <text>Thiol-dependent hydrolysis of ester, thioester, amide, peptide and isopeptide bonds formed by the C-terminal Gly of ubiquitin (a 76-residue protein attached to proteins as an intracellular targeting signal).</text>
        <dbReference type="EC" id="3.4.19.12"/>
    </reaction>
</comment>
<dbReference type="GO" id="GO:0006508">
    <property type="term" value="P:proteolysis"/>
    <property type="evidence" value="ECO:0007669"/>
    <property type="project" value="UniProtKB-KW"/>
</dbReference>
<evidence type="ECO:0000256" key="2">
    <source>
        <dbReference type="ARBA" id="ARBA00004300"/>
    </source>
</evidence>
<dbReference type="SUPFAM" id="SSF74924">
    <property type="entry name" value="Cap-Gly domain"/>
    <property type="match status" value="3"/>
</dbReference>
<evidence type="ECO:0000313" key="15">
    <source>
        <dbReference type="Proteomes" id="UP001209878"/>
    </source>
</evidence>
<keyword evidence="9" id="KW-0833">Ubl conjugation pathway</keyword>
<evidence type="ECO:0000256" key="4">
    <source>
        <dbReference type="ARBA" id="ARBA00009085"/>
    </source>
</evidence>
<keyword evidence="15" id="KW-1185">Reference proteome</keyword>
<evidence type="ECO:0000256" key="3">
    <source>
        <dbReference type="ARBA" id="ARBA00004556"/>
    </source>
</evidence>
<dbReference type="InterPro" id="IPR013087">
    <property type="entry name" value="Znf_C2H2_type"/>
</dbReference>
<comment type="similarity">
    <text evidence="4">Belongs to the peptidase C19 family.</text>
</comment>
<evidence type="ECO:0000256" key="11">
    <source>
        <dbReference type="ARBA" id="ARBA00022807"/>
    </source>
</evidence>
<evidence type="ECO:0000256" key="5">
    <source>
        <dbReference type="ARBA" id="ARBA00012759"/>
    </source>
</evidence>